<dbReference type="PANTHER" id="PTHR10953">
    <property type="entry name" value="UBIQUITIN-ACTIVATING ENZYME E1"/>
    <property type="match status" value="1"/>
</dbReference>
<feature type="binding site" evidence="11">
    <location>
        <position position="175"/>
    </location>
    <ligand>
        <name>Zn(2+)</name>
        <dbReference type="ChEBI" id="CHEBI:29105"/>
    </ligand>
</feature>
<dbReference type="eggNOG" id="KOG2013">
    <property type="taxonomic scope" value="Eukaryota"/>
</dbReference>
<feature type="compositionally biased region" description="Acidic residues" evidence="13">
    <location>
        <begin position="644"/>
        <end position="654"/>
    </location>
</feature>
<comment type="subunit">
    <text evidence="8">Heterodimer.</text>
</comment>
<feature type="binding site" evidence="10">
    <location>
        <position position="86"/>
    </location>
    <ligand>
        <name>ATP</name>
        <dbReference type="ChEBI" id="CHEBI:30616"/>
    </ligand>
</feature>
<evidence type="ECO:0000256" key="12">
    <source>
        <dbReference type="PROSITE-ProRule" id="PRU10132"/>
    </source>
</evidence>
<evidence type="ECO:0000256" key="1">
    <source>
        <dbReference type="ARBA" id="ARBA00004718"/>
    </source>
</evidence>
<dbReference type="Gene3D" id="3.50.50.80">
    <property type="entry name" value="Ubiquitin-activating enzyme E1, inactive adenylation domain, subdomain 1"/>
    <property type="match status" value="1"/>
</dbReference>
<reference evidence="18" key="1">
    <citation type="submission" date="2011-02" db="EMBL/GenBank/DDBJ databases">
        <title>The Genome Sequence of Capsaspora owczarzaki ATCC 30864.</title>
        <authorList>
            <person name="Russ C."/>
            <person name="Cuomo C."/>
            <person name="Burger G."/>
            <person name="Gray M.W."/>
            <person name="Holland P.W.H."/>
            <person name="King N."/>
            <person name="Lang F.B.F."/>
            <person name="Roger A.J."/>
            <person name="Ruiz-Trillo I."/>
            <person name="Young S.K."/>
            <person name="Zeng Q."/>
            <person name="Gargeya S."/>
            <person name="Alvarado L."/>
            <person name="Berlin A."/>
            <person name="Chapman S.B."/>
            <person name="Chen Z."/>
            <person name="Freedman E."/>
            <person name="Gellesch M."/>
            <person name="Goldberg J."/>
            <person name="Griggs A."/>
            <person name="Gujja S."/>
            <person name="Heilman E."/>
            <person name="Heiman D."/>
            <person name="Howarth C."/>
            <person name="Mehta T."/>
            <person name="Neiman D."/>
            <person name="Pearson M."/>
            <person name="Roberts A."/>
            <person name="Saif S."/>
            <person name="Shea T."/>
            <person name="Shenoy N."/>
            <person name="Sisk P."/>
            <person name="Stolte C."/>
            <person name="Sykes S."/>
            <person name="White J."/>
            <person name="Yandava C."/>
            <person name="Haas B."/>
            <person name="Nusbaum C."/>
            <person name="Birren B."/>
        </authorList>
    </citation>
    <scope>NUCLEOTIDE SEQUENCE</scope>
    <source>
        <strain evidence="18">ATCC 30864</strain>
    </source>
</reference>
<dbReference type="PROSITE" id="PS00865">
    <property type="entry name" value="UBIQUITIN_ACTIVAT_2"/>
    <property type="match status" value="1"/>
</dbReference>
<evidence type="ECO:0000313" key="17">
    <source>
        <dbReference type="EMBL" id="KJE89639.1"/>
    </source>
</evidence>
<feature type="domain" description="THIF-type NAD/FAD binding fold" evidence="14">
    <location>
        <begin position="13"/>
        <end position="471"/>
    </location>
</feature>
<dbReference type="Pfam" id="PF10585">
    <property type="entry name" value="UBA_E1_SCCH"/>
    <property type="match status" value="1"/>
</dbReference>
<feature type="domain" description="Ubiquitin-activating enzyme SCCH" evidence="15">
    <location>
        <begin position="344"/>
        <end position="407"/>
    </location>
</feature>
<feature type="region of interest" description="Disordered" evidence="13">
    <location>
        <begin position="218"/>
        <end position="241"/>
    </location>
</feature>
<dbReference type="Gene3D" id="3.10.290.20">
    <property type="entry name" value="Ubiquitin-like 2 activating enzyme e1b. Chain: B, domain 3"/>
    <property type="match status" value="1"/>
</dbReference>
<feature type="region of interest" description="Disordered" evidence="13">
    <location>
        <begin position="576"/>
        <end position="654"/>
    </location>
</feature>
<dbReference type="PANTHER" id="PTHR10953:SF5">
    <property type="entry name" value="SUMO-ACTIVATING ENZYME SUBUNIT 2"/>
    <property type="match status" value="1"/>
</dbReference>
<evidence type="ECO:0000256" key="3">
    <source>
        <dbReference type="ARBA" id="ARBA00022723"/>
    </source>
</evidence>
<proteinExistence type="inferred from homology"/>
<feature type="binding site" evidence="10">
    <location>
        <begin position="70"/>
        <end position="73"/>
    </location>
    <ligand>
        <name>ATP</name>
        <dbReference type="ChEBI" id="CHEBI:30616"/>
    </ligand>
</feature>
<keyword evidence="18" id="KW-1185">Reference proteome</keyword>
<feature type="binding site" evidence="10">
    <location>
        <begin position="131"/>
        <end position="136"/>
    </location>
    <ligand>
        <name>ATP</name>
        <dbReference type="ChEBI" id="CHEBI:30616"/>
    </ligand>
</feature>
<dbReference type="Gene3D" id="1.10.10.520">
    <property type="entry name" value="Ubiquitin activating enzymes (Uba3). Chain: B, domain 2"/>
    <property type="match status" value="1"/>
</dbReference>
<evidence type="ECO:0000256" key="5">
    <source>
        <dbReference type="ARBA" id="ARBA00022786"/>
    </source>
</evidence>
<evidence type="ECO:0000256" key="9">
    <source>
        <dbReference type="PIRSR" id="PIRSR039133-1"/>
    </source>
</evidence>
<comment type="similarity">
    <text evidence="2 8">Belongs to the ubiquitin-activating E1 family.</text>
</comment>
<accession>A0A0D2X0T9</accession>
<evidence type="ECO:0000256" key="11">
    <source>
        <dbReference type="PIRSR" id="PIRSR039133-3"/>
    </source>
</evidence>
<dbReference type="OrthoDB" id="10255449at2759"/>
<feature type="active site" description="Glycyl thioester intermediate" evidence="9 12">
    <location>
        <position position="187"/>
    </location>
</feature>
<dbReference type="OMA" id="TPSEHIH"/>
<feature type="binding site" evidence="10">
    <location>
        <begin position="38"/>
        <end position="43"/>
    </location>
    <ligand>
        <name>ATP</name>
        <dbReference type="ChEBI" id="CHEBI:30616"/>
    </ligand>
</feature>
<dbReference type="InterPro" id="IPR028077">
    <property type="entry name" value="UAE_UbL_dom"/>
</dbReference>
<comment type="pathway">
    <text evidence="1 8">Protein modification; protein sumoylation.</text>
</comment>
<keyword evidence="3 8" id="KW-0479">Metal-binding</keyword>
<evidence type="ECO:0000256" key="7">
    <source>
        <dbReference type="ARBA" id="ARBA00022840"/>
    </source>
</evidence>
<dbReference type="GO" id="GO:0016925">
    <property type="term" value="P:protein sumoylation"/>
    <property type="evidence" value="ECO:0007669"/>
    <property type="project" value="UniProtKB-UniRule"/>
</dbReference>
<keyword evidence="6 8" id="KW-0862">Zinc</keyword>
<dbReference type="AlphaFoldDB" id="A0A0D2X0T9"/>
<feature type="binding site" evidence="11">
    <location>
        <position position="474"/>
    </location>
    <ligand>
        <name>Zn(2+)</name>
        <dbReference type="ChEBI" id="CHEBI:29105"/>
    </ligand>
</feature>
<keyword evidence="5 8" id="KW-0833">Ubl conjugation pathway</keyword>
<dbReference type="UniPathway" id="UPA00886"/>
<dbReference type="FunFam" id="3.50.50.80:FF:000004">
    <property type="entry name" value="Ubiquitin-activating enzyme E1-like"/>
    <property type="match status" value="1"/>
</dbReference>
<protein>
    <recommendedName>
        <fullName evidence="8">SUMO-activating enzyme subunit</fullName>
    </recommendedName>
</protein>
<dbReference type="InterPro" id="IPR035985">
    <property type="entry name" value="Ubiquitin-activating_enz"/>
</dbReference>
<dbReference type="STRING" id="595528.A0A0D2X0T9"/>
<evidence type="ECO:0000256" key="8">
    <source>
        <dbReference type="PIRNR" id="PIRNR039133"/>
    </source>
</evidence>
<dbReference type="FunFam" id="3.40.50.720:FF:000618">
    <property type="entry name" value="SUMO-activating enzyme subunit 2"/>
    <property type="match status" value="1"/>
</dbReference>
<feature type="binding site" evidence="11">
    <location>
        <position position="471"/>
    </location>
    <ligand>
        <name>Zn(2+)</name>
        <dbReference type="ChEBI" id="CHEBI:29105"/>
    </ligand>
</feature>
<dbReference type="RefSeq" id="XP_004365946.1">
    <property type="nucleotide sequence ID" value="XM_004365889.2"/>
</dbReference>
<gene>
    <name evidence="17" type="ORF">CAOG_001075</name>
</gene>
<evidence type="ECO:0000259" key="15">
    <source>
        <dbReference type="Pfam" id="PF10585"/>
    </source>
</evidence>
<dbReference type="GO" id="GO:0005737">
    <property type="term" value="C:cytoplasm"/>
    <property type="evidence" value="ECO:0007669"/>
    <property type="project" value="TreeGrafter"/>
</dbReference>
<feature type="binding site" evidence="10">
    <location>
        <position position="62"/>
    </location>
    <ligand>
        <name>ATP</name>
        <dbReference type="ChEBI" id="CHEBI:30616"/>
    </ligand>
</feature>
<dbReference type="InterPro" id="IPR019572">
    <property type="entry name" value="UBA_E1_SCCH"/>
</dbReference>
<name>A0A0D2X0T9_CAPO3</name>
<dbReference type="FunCoup" id="A0A0D2X0T9">
    <property type="interactions" value="1024"/>
</dbReference>
<feature type="domain" description="Ubiquitin/SUMO-activating enzyme ubiquitin-like" evidence="16">
    <location>
        <begin position="482"/>
        <end position="566"/>
    </location>
</feature>
<keyword evidence="7 8" id="KW-0067">ATP-binding</keyword>
<keyword evidence="4 8" id="KW-0547">Nucleotide-binding</keyword>
<evidence type="ECO:0000259" key="14">
    <source>
        <dbReference type="Pfam" id="PF00899"/>
    </source>
</evidence>
<dbReference type="InParanoid" id="A0A0D2X0T9"/>
<dbReference type="GO" id="GO:0019948">
    <property type="term" value="F:SUMO activating enzyme activity"/>
    <property type="evidence" value="ECO:0007669"/>
    <property type="project" value="UniProtKB-UniRule"/>
</dbReference>
<dbReference type="Pfam" id="PF14732">
    <property type="entry name" value="UAE_UbL"/>
    <property type="match status" value="1"/>
</dbReference>
<sequence>MATTSSSNHGADRSAAVSRIVGDDVYARIKAAKVLMVGAGGIGCELLKNLVLSGFVNVVVVDLDTIEVSNLNRQFLFQRQHVGLPKAQVAADSARRFNPQANIVFHHANIKNKEFSQEWFGQFDLVLNALDNVSARNHVNRMCLAADVPLVESGTAGYLGQVTVIKKGATECFECTPKPPPKQHPVCTIRNTPSLPIHCIVWGKFLFNQLFGLADDENNISPNTADPEAAGDNADAGRQDVDGRDANAELSSADSATNNNVQSLRAWAIEHQYHADETVQKLFVNDVKTLLRMDKLWRERRPPVPLDTLLEQSTDGTNDDGPASSTRLKDQRVWGLKECTDVFRSSLSRLAQRLSEEQAKAAASGSSEAAILSWDKDDDLAMDFVTAAANLRMSVFSIPNMCRFDAKSMAGNIIPAIATTNAIVAGLIVLEAMKILRDQFSICRMTFLARKPNSRMKVLLPTELSKPNPNCHVCAAKPRVTVHVNTNTMTLGQFDEVVLKGRLGMIAPDMMEGNRILLSSEPGETDINNPKALSSLGIVHDTSVFVEDFHQSYELTIRVLHREAFEADAQFVVEGQGSVPPPAAQAPAAPAPTPSADRKRKAEDDSDAPAVVDDDDIVLMDDGSASDHQPAAAHVNKKHRLETPADDEDDIVFE</sequence>
<dbReference type="InterPro" id="IPR000594">
    <property type="entry name" value="ThiF_NAD_FAD-bd"/>
</dbReference>
<evidence type="ECO:0000256" key="2">
    <source>
        <dbReference type="ARBA" id="ARBA00005673"/>
    </source>
</evidence>
<dbReference type="PIRSF" id="PIRSF039133">
    <property type="entry name" value="SUMO_E1B"/>
    <property type="match status" value="1"/>
</dbReference>
<feature type="region of interest" description="Disordered" evidence="13">
    <location>
        <begin position="307"/>
        <end position="327"/>
    </location>
</feature>
<feature type="compositionally biased region" description="Acidic residues" evidence="13">
    <location>
        <begin position="604"/>
        <end position="619"/>
    </location>
</feature>
<dbReference type="InterPro" id="IPR042449">
    <property type="entry name" value="Ub-E1_IAD_1"/>
</dbReference>
<dbReference type="PhylomeDB" id="A0A0D2X0T9"/>
<dbReference type="Proteomes" id="UP000008743">
    <property type="component" value="Unassembled WGS sequence"/>
</dbReference>
<feature type="binding site" evidence="11">
    <location>
        <position position="172"/>
    </location>
    <ligand>
        <name>Zn(2+)</name>
        <dbReference type="ChEBI" id="CHEBI:29105"/>
    </ligand>
</feature>
<feature type="compositionally biased region" description="Pro residues" evidence="13">
    <location>
        <begin position="579"/>
        <end position="593"/>
    </location>
</feature>
<evidence type="ECO:0000256" key="10">
    <source>
        <dbReference type="PIRSR" id="PIRSR039133-2"/>
    </source>
</evidence>
<dbReference type="GO" id="GO:0031510">
    <property type="term" value="C:SUMO activating enzyme complex"/>
    <property type="evidence" value="ECO:0007669"/>
    <property type="project" value="UniProtKB-UniRule"/>
</dbReference>
<dbReference type="SUPFAM" id="SSF69572">
    <property type="entry name" value="Activating enzymes of the ubiquitin-like proteins"/>
    <property type="match status" value="1"/>
</dbReference>
<dbReference type="EMBL" id="KE346360">
    <property type="protein sequence ID" value="KJE89639.1"/>
    <property type="molecule type" value="Genomic_DNA"/>
</dbReference>
<evidence type="ECO:0000256" key="4">
    <source>
        <dbReference type="ARBA" id="ARBA00022741"/>
    </source>
</evidence>
<dbReference type="InterPro" id="IPR033127">
    <property type="entry name" value="UBQ-activ_enz_E1_Cys_AS"/>
</dbReference>
<organism evidence="17 18">
    <name type="scientific">Capsaspora owczarzaki (strain ATCC 30864)</name>
    <dbReference type="NCBI Taxonomy" id="595528"/>
    <lineage>
        <taxon>Eukaryota</taxon>
        <taxon>Filasterea</taxon>
        <taxon>Capsaspora</taxon>
    </lineage>
</organism>
<dbReference type="GO" id="GO:0046872">
    <property type="term" value="F:metal ion binding"/>
    <property type="evidence" value="ECO:0007669"/>
    <property type="project" value="UniProtKB-KW"/>
</dbReference>
<evidence type="ECO:0000259" key="16">
    <source>
        <dbReference type="Pfam" id="PF14732"/>
    </source>
</evidence>
<dbReference type="Pfam" id="PF00899">
    <property type="entry name" value="ThiF"/>
    <property type="match status" value="1"/>
</dbReference>
<evidence type="ECO:0000256" key="6">
    <source>
        <dbReference type="ARBA" id="ARBA00022833"/>
    </source>
</evidence>
<dbReference type="GO" id="GO:0005524">
    <property type="term" value="F:ATP binding"/>
    <property type="evidence" value="ECO:0007669"/>
    <property type="project" value="UniProtKB-UniRule"/>
</dbReference>
<evidence type="ECO:0000256" key="13">
    <source>
        <dbReference type="SAM" id="MobiDB-lite"/>
    </source>
</evidence>
<evidence type="ECO:0000313" key="18">
    <source>
        <dbReference type="Proteomes" id="UP000008743"/>
    </source>
</evidence>
<dbReference type="InterPro" id="IPR030661">
    <property type="entry name" value="Uba2"/>
</dbReference>
<dbReference type="InterPro" id="IPR045886">
    <property type="entry name" value="ThiF/MoeB/HesA"/>
</dbReference>
<dbReference type="InterPro" id="IPR023318">
    <property type="entry name" value="Ub_act_enz_dom_a_sf"/>
</dbReference>